<dbReference type="GO" id="GO:0005886">
    <property type="term" value="C:plasma membrane"/>
    <property type="evidence" value="ECO:0007669"/>
    <property type="project" value="TreeGrafter"/>
</dbReference>
<feature type="domain" description="GGDEF" evidence="7">
    <location>
        <begin position="357"/>
        <end position="492"/>
    </location>
</feature>
<dbReference type="InterPro" id="IPR043128">
    <property type="entry name" value="Rev_trsase/Diguanyl_cyclase"/>
</dbReference>
<reference evidence="9 10" key="1">
    <citation type="submission" date="2016-06" db="EMBL/GenBank/DDBJ databases">
        <authorList>
            <person name="Rodrigo-Torres L."/>
            <person name="Arahal D.R."/>
        </authorList>
    </citation>
    <scope>NUCLEOTIDE SEQUENCE [LARGE SCALE GENOMIC DNA]</scope>
    <source>
        <strain evidence="9 10">CECT 5116</strain>
    </source>
</reference>
<comment type="catalytic activity">
    <reaction evidence="3">
        <text>2 GTP = 3',3'-c-di-GMP + 2 diphosphate</text>
        <dbReference type="Rhea" id="RHEA:24898"/>
        <dbReference type="ChEBI" id="CHEBI:33019"/>
        <dbReference type="ChEBI" id="CHEBI:37565"/>
        <dbReference type="ChEBI" id="CHEBI:58805"/>
        <dbReference type="EC" id="2.7.7.65"/>
    </reaction>
</comment>
<keyword evidence="4" id="KW-0175">Coiled coil</keyword>
<dbReference type="GO" id="GO:1902201">
    <property type="term" value="P:negative regulation of bacterial-type flagellum-dependent cell motility"/>
    <property type="evidence" value="ECO:0007669"/>
    <property type="project" value="TreeGrafter"/>
</dbReference>
<dbReference type="SMART" id="SM00267">
    <property type="entry name" value="GGDEF"/>
    <property type="match status" value="1"/>
</dbReference>
<keyword evidence="10" id="KW-1185">Reference proteome</keyword>
<dbReference type="RefSeq" id="WP_170756351.1">
    <property type="nucleotide sequence ID" value="NZ_FLRA01000035.1"/>
</dbReference>
<dbReference type="Pfam" id="PF00990">
    <property type="entry name" value="GGDEF"/>
    <property type="match status" value="1"/>
</dbReference>
<evidence type="ECO:0000256" key="4">
    <source>
        <dbReference type="SAM" id="Coils"/>
    </source>
</evidence>
<organism evidence="8 11">
    <name type="scientific">Marinomonas gallaica</name>
    <dbReference type="NCBI Taxonomy" id="1806667"/>
    <lineage>
        <taxon>Bacteria</taxon>
        <taxon>Pseudomonadati</taxon>
        <taxon>Pseudomonadota</taxon>
        <taxon>Gammaproteobacteria</taxon>
        <taxon>Oceanospirillales</taxon>
        <taxon>Oceanospirillaceae</taxon>
        <taxon>Marinomonas</taxon>
    </lineage>
</organism>
<dbReference type="CDD" id="cd01949">
    <property type="entry name" value="GGDEF"/>
    <property type="match status" value="1"/>
</dbReference>
<evidence type="ECO:0000256" key="5">
    <source>
        <dbReference type="SAM" id="Phobius"/>
    </source>
</evidence>
<protein>
    <recommendedName>
        <fullName evidence="2">diguanylate cyclase</fullName>
        <ecNumber evidence="2">2.7.7.65</ecNumber>
    </recommendedName>
</protein>
<keyword evidence="5" id="KW-0472">Membrane</keyword>
<dbReference type="PROSITE" id="PS50887">
    <property type="entry name" value="GGDEF"/>
    <property type="match status" value="1"/>
</dbReference>
<dbReference type="AlphaFoldDB" id="A0A1C3JW23"/>
<evidence type="ECO:0000256" key="2">
    <source>
        <dbReference type="ARBA" id="ARBA00012528"/>
    </source>
</evidence>
<dbReference type="GO" id="GO:0043709">
    <property type="term" value="P:cell adhesion involved in single-species biofilm formation"/>
    <property type="evidence" value="ECO:0007669"/>
    <property type="project" value="TreeGrafter"/>
</dbReference>
<evidence type="ECO:0000313" key="10">
    <source>
        <dbReference type="Proteomes" id="UP000092840"/>
    </source>
</evidence>
<keyword evidence="6" id="KW-0732">Signal</keyword>
<evidence type="ECO:0000313" key="9">
    <source>
        <dbReference type="EMBL" id="SBT22839.1"/>
    </source>
</evidence>
<dbReference type="Gene3D" id="3.30.70.270">
    <property type="match status" value="1"/>
</dbReference>
<dbReference type="InterPro" id="IPR000160">
    <property type="entry name" value="GGDEF_dom"/>
</dbReference>
<gene>
    <name evidence="8" type="primary">ydaM_14</name>
    <name evidence="9" type="synonym">ydaM_13</name>
    <name evidence="8" type="ORF">MGA5115_03499</name>
    <name evidence="9" type="ORF">MGA5116_03469</name>
</gene>
<dbReference type="Proteomes" id="UP000092871">
    <property type="component" value="Unassembled WGS sequence"/>
</dbReference>
<sequence length="496" mass="56160">MKGRTCLIRNRLGLLFLLLISLAGTSHGQDILTPEERLWLDQQPVIRFAPAPNFPPVEFFNEDNEYQGITADFIKIIDQQLNLGQKLEIVQLKDWGEVMSEGRSRGIDMWGAAEKTVARSQYMQFTEPYIRLPAVIIVRQEFAGDGIEALVGKKVVGIENYASYEHLQENYPQLNALGVPDIEAGLRMVSYGAADAIVANNAAAIYYIEKNGLTNLKVIGESGFEWNLRFAVRDDWAPLLSIMQKSLDSITALQKRDIYRYWINLDSSDSWKFTKDYMLIAMAGALVVIVLVLFGWGWRKRAAVNMQRLTQRIEEQKKIEEELKNLATTDELTGTYNRRAILEIAQTDYQKCLDEGQPFSVLLIDIDHFKQVNDQYGHEVGDRVIRAIVNVCSDILKVKKIGHIGRIGGEEFVVLLPMIDQTEAHSVAEQLRQCVEKEPIQCIENTWYSATVSVGLASLEHSEKFDELLNRADMAMYQAKKSGRNRVAVSHELVAG</sequence>
<dbReference type="SUPFAM" id="SSF55073">
    <property type="entry name" value="Nucleotide cyclase"/>
    <property type="match status" value="1"/>
</dbReference>
<feature type="coiled-coil region" evidence="4">
    <location>
        <begin position="299"/>
        <end position="326"/>
    </location>
</feature>
<accession>A0A1C3JW23</accession>
<feature type="signal peptide" evidence="6">
    <location>
        <begin position="1"/>
        <end position="28"/>
    </location>
</feature>
<dbReference type="InterPro" id="IPR050469">
    <property type="entry name" value="Diguanylate_Cyclase"/>
</dbReference>
<evidence type="ECO:0000256" key="6">
    <source>
        <dbReference type="SAM" id="SignalP"/>
    </source>
</evidence>
<dbReference type="FunFam" id="3.30.70.270:FF:000001">
    <property type="entry name" value="Diguanylate cyclase domain protein"/>
    <property type="match status" value="1"/>
</dbReference>
<evidence type="ECO:0000313" key="11">
    <source>
        <dbReference type="Proteomes" id="UP000092871"/>
    </source>
</evidence>
<dbReference type="PANTHER" id="PTHR45138">
    <property type="entry name" value="REGULATORY COMPONENTS OF SENSORY TRANSDUCTION SYSTEM"/>
    <property type="match status" value="1"/>
</dbReference>
<dbReference type="PANTHER" id="PTHR45138:SF9">
    <property type="entry name" value="DIGUANYLATE CYCLASE DGCM-RELATED"/>
    <property type="match status" value="1"/>
</dbReference>
<evidence type="ECO:0000256" key="3">
    <source>
        <dbReference type="ARBA" id="ARBA00034247"/>
    </source>
</evidence>
<comment type="cofactor">
    <cofactor evidence="1">
        <name>Mg(2+)</name>
        <dbReference type="ChEBI" id="CHEBI:18420"/>
    </cofactor>
</comment>
<keyword evidence="8" id="KW-0548">Nucleotidyltransferase</keyword>
<proteinExistence type="predicted"/>
<dbReference type="EMBL" id="FLRB01000035">
    <property type="protein sequence ID" value="SBT22839.1"/>
    <property type="molecule type" value="Genomic_DNA"/>
</dbReference>
<dbReference type="SUPFAM" id="SSF53850">
    <property type="entry name" value="Periplasmic binding protein-like II"/>
    <property type="match status" value="1"/>
</dbReference>
<dbReference type="InterPro" id="IPR029787">
    <property type="entry name" value="Nucleotide_cyclase"/>
</dbReference>
<evidence type="ECO:0000313" key="8">
    <source>
        <dbReference type="EMBL" id="SBT19337.1"/>
    </source>
</evidence>
<dbReference type="Proteomes" id="UP000092840">
    <property type="component" value="Unassembled WGS sequence"/>
</dbReference>
<dbReference type="CDD" id="cd01007">
    <property type="entry name" value="PBP2_BvgS_HisK_like"/>
    <property type="match status" value="1"/>
</dbReference>
<feature type="chain" id="PRO_5008677123" description="diguanylate cyclase" evidence="6">
    <location>
        <begin position="29"/>
        <end position="496"/>
    </location>
</feature>
<name>A0A1C3JW23_9GAMM</name>
<feature type="transmembrane region" description="Helical" evidence="5">
    <location>
        <begin position="277"/>
        <end position="298"/>
    </location>
</feature>
<dbReference type="SMART" id="SM00062">
    <property type="entry name" value="PBPb"/>
    <property type="match status" value="1"/>
</dbReference>
<dbReference type="EMBL" id="FLRA01000035">
    <property type="protein sequence ID" value="SBT19337.1"/>
    <property type="molecule type" value="Genomic_DNA"/>
</dbReference>
<reference evidence="8 11" key="2">
    <citation type="submission" date="2016-06" db="EMBL/GenBank/DDBJ databases">
        <authorList>
            <person name="Kjaerup R.B."/>
            <person name="Dalgaard T.S."/>
            <person name="Juul-Madsen H.R."/>
        </authorList>
    </citation>
    <scope>NUCLEOTIDE SEQUENCE [LARGE SCALE GENOMIC DNA]</scope>
    <source>
        <strain evidence="8 11">CECT 5115</strain>
    </source>
</reference>
<keyword evidence="8" id="KW-0808">Transferase</keyword>
<evidence type="ECO:0000256" key="1">
    <source>
        <dbReference type="ARBA" id="ARBA00001946"/>
    </source>
</evidence>
<dbReference type="InterPro" id="IPR001638">
    <property type="entry name" value="Solute-binding_3/MltF_N"/>
</dbReference>
<dbReference type="GO" id="GO:0052621">
    <property type="term" value="F:diguanylate cyclase activity"/>
    <property type="evidence" value="ECO:0007669"/>
    <property type="project" value="UniProtKB-EC"/>
</dbReference>
<evidence type="ECO:0000259" key="7">
    <source>
        <dbReference type="PROSITE" id="PS50887"/>
    </source>
</evidence>
<keyword evidence="5" id="KW-0812">Transmembrane</keyword>
<dbReference type="NCBIfam" id="TIGR00254">
    <property type="entry name" value="GGDEF"/>
    <property type="match status" value="1"/>
</dbReference>
<keyword evidence="5" id="KW-1133">Transmembrane helix</keyword>
<dbReference type="EC" id="2.7.7.65" evidence="2"/>
<dbReference type="Gene3D" id="3.40.190.10">
    <property type="entry name" value="Periplasmic binding protein-like II"/>
    <property type="match status" value="2"/>
</dbReference>
<dbReference type="Pfam" id="PF00497">
    <property type="entry name" value="SBP_bac_3"/>
    <property type="match status" value="1"/>
</dbReference>